<gene>
    <name evidence="1" type="ORF">GCM10009111_08280</name>
</gene>
<dbReference type="Proteomes" id="UP001500021">
    <property type="component" value="Unassembled WGS sequence"/>
</dbReference>
<keyword evidence="2" id="KW-1185">Reference proteome</keyword>
<comment type="caution">
    <text evidence="1">The sequence shown here is derived from an EMBL/GenBank/DDBJ whole genome shotgun (WGS) entry which is preliminary data.</text>
</comment>
<proteinExistence type="predicted"/>
<reference evidence="1 2" key="1">
    <citation type="journal article" date="2019" name="Int. J. Syst. Evol. Microbiol.">
        <title>The Global Catalogue of Microorganisms (GCM) 10K type strain sequencing project: providing services to taxonomists for standard genome sequencing and annotation.</title>
        <authorList>
            <consortium name="The Broad Institute Genomics Platform"/>
            <consortium name="The Broad Institute Genome Sequencing Center for Infectious Disease"/>
            <person name="Wu L."/>
            <person name="Ma J."/>
        </authorList>
    </citation>
    <scope>NUCLEOTIDE SEQUENCE [LARGE SCALE GENOMIC DNA]</scope>
    <source>
        <strain evidence="1 2">JCM 15608</strain>
    </source>
</reference>
<accession>A0ABN1L4A1</accession>
<name>A0ABN1L4A1_9GAMM</name>
<dbReference type="EMBL" id="BAAAFA010000002">
    <property type="protein sequence ID" value="GAA0813214.1"/>
    <property type="molecule type" value="Genomic_DNA"/>
</dbReference>
<protein>
    <submittedName>
        <fullName evidence="1">Uncharacterized protein</fullName>
    </submittedName>
</protein>
<evidence type="ECO:0000313" key="1">
    <source>
        <dbReference type="EMBL" id="GAA0813214.1"/>
    </source>
</evidence>
<organism evidence="1 2">
    <name type="scientific">Colwellia asteriadis</name>
    <dbReference type="NCBI Taxonomy" id="517723"/>
    <lineage>
        <taxon>Bacteria</taxon>
        <taxon>Pseudomonadati</taxon>
        <taxon>Pseudomonadota</taxon>
        <taxon>Gammaproteobacteria</taxon>
        <taxon>Alteromonadales</taxon>
        <taxon>Colwelliaceae</taxon>
        <taxon>Colwellia</taxon>
    </lineage>
</organism>
<dbReference type="RefSeq" id="WP_343815318.1">
    <property type="nucleotide sequence ID" value="NZ_BAAAFA010000002.1"/>
</dbReference>
<evidence type="ECO:0000313" key="2">
    <source>
        <dbReference type="Proteomes" id="UP001500021"/>
    </source>
</evidence>
<sequence length="146" mass="17339">MYVSIRFERKTGLVIFPIGNGDKHFSVGIEDVELYTSKVSSSKGVMHRVAFLAPKKFPKTMWWQKIYTVSFMPRTPESAQILWTEVNHYMDKTKPIPKGFYRNWQNLLEDRESTEEVKKETLTPELYAQAPFYDRKNGKYLDKEFW</sequence>